<dbReference type="GO" id="GO:0006508">
    <property type="term" value="P:proteolysis"/>
    <property type="evidence" value="ECO:0007669"/>
    <property type="project" value="InterPro"/>
</dbReference>
<reference evidence="1 2" key="1">
    <citation type="submission" date="2016-05" db="EMBL/GenBank/DDBJ databases">
        <authorList>
            <person name="Lavstsen T."/>
            <person name="Jespersen J.S."/>
        </authorList>
    </citation>
    <scope>NUCLEOTIDE SEQUENCE [LARGE SCALE GENOMIC DNA]</scope>
    <source>
        <strain evidence="1 2">B7-9</strain>
    </source>
</reference>
<dbReference type="PANTHER" id="PTHR10443">
    <property type="entry name" value="MICROSOMAL DIPEPTIDASE"/>
    <property type="match status" value="1"/>
</dbReference>
<proteinExistence type="predicted"/>
<name>A0A2H3L9C9_9CHLR</name>
<gene>
    <name evidence="1" type="ORF">A9Q02_00580</name>
</gene>
<dbReference type="Pfam" id="PF01244">
    <property type="entry name" value="Peptidase_M19"/>
    <property type="match status" value="1"/>
</dbReference>
<dbReference type="SUPFAM" id="SSF51556">
    <property type="entry name" value="Metallo-dependent hydrolases"/>
    <property type="match status" value="1"/>
</dbReference>
<protein>
    <recommendedName>
        <fullName evidence="3">Peptidase M19</fullName>
    </recommendedName>
</protein>
<dbReference type="RefSeq" id="WP_141508748.1">
    <property type="nucleotide sequence ID" value="NZ_LYXE01000063.1"/>
</dbReference>
<evidence type="ECO:0008006" key="3">
    <source>
        <dbReference type="Google" id="ProtNLM"/>
    </source>
</evidence>
<keyword evidence="2" id="KW-1185">Reference proteome</keyword>
<dbReference type="EMBL" id="LYXE01000063">
    <property type="protein sequence ID" value="PDV99930.1"/>
    <property type="molecule type" value="Genomic_DNA"/>
</dbReference>
<dbReference type="GO" id="GO:0070573">
    <property type="term" value="F:metallodipeptidase activity"/>
    <property type="evidence" value="ECO:0007669"/>
    <property type="project" value="InterPro"/>
</dbReference>
<dbReference type="AlphaFoldDB" id="A0A2H3L9C9"/>
<evidence type="ECO:0000313" key="1">
    <source>
        <dbReference type="EMBL" id="PDV99930.1"/>
    </source>
</evidence>
<dbReference type="Proteomes" id="UP000220922">
    <property type="component" value="Unassembled WGS sequence"/>
</dbReference>
<evidence type="ECO:0000313" key="2">
    <source>
        <dbReference type="Proteomes" id="UP000220922"/>
    </source>
</evidence>
<organism evidence="1 2">
    <name type="scientific">Candidatus Chloroploca asiatica</name>
    <dbReference type="NCBI Taxonomy" id="1506545"/>
    <lineage>
        <taxon>Bacteria</taxon>
        <taxon>Bacillati</taxon>
        <taxon>Chloroflexota</taxon>
        <taxon>Chloroflexia</taxon>
        <taxon>Chloroflexales</taxon>
        <taxon>Chloroflexineae</taxon>
        <taxon>Oscillochloridaceae</taxon>
        <taxon>Candidatus Chloroploca</taxon>
    </lineage>
</organism>
<dbReference type="InterPro" id="IPR008257">
    <property type="entry name" value="Pept_M19"/>
</dbReference>
<dbReference type="Gene3D" id="3.20.20.140">
    <property type="entry name" value="Metal-dependent hydrolases"/>
    <property type="match status" value="1"/>
</dbReference>
<accession>A0A2H3L9C9</accession>
<dbReference type="PROSITE" id="PS51365">
    <property type="entry name" value="RENAL_DIPEPTIDASE_2"/>
    <property type="match status" value="1"/>
</dbReference>
<dbReference type="InterPro" id="IPR032466">
    <property type="entry name" value="Metal_Hydrolase"/>
</dbReference>
<dbReference type="PANTHER" id="PTHR10443:SF12">
    <property type="entry name" value="DIPEPTIDASE"/>
    <property type="match status" value="1"/>
</dbReference>
<dbReference type="OrthoDB" id="9804920at2"/>
<comment type="caution">
    <text evidence="1">The sequence shown here is derived from an EMBL/GenBank/DDBJ whole genome shotgun (WGS) entry which is preliminary data.</text>
</comment>
<sequence length="353" mass="38602">MLVDGHLDLAYNALTFERDLLAGVAAIRTHEQPPSQTQGEATVALPELRTGGVGLVFATLFTLPASALETDLAQEASYATPAEAHALARAQLAYYQELEARDLVRIIRTKTDLARHQATWKQATSPLGLVLLMENADPITEPAESAWWAEQGVRLVGPAWQATRYCGGTKQPGPLTPLGRALLPELARNQIVLDVSHMAEESFWQAMDRWDGPVIASHSNCRSLAPQFNADRHLSDAMIKELITHGAVIGTVFFNGFLARDYQRGTPKERYGLDLVVRHIDHVCQLAGNARHTGLGTDLDGGLGRQQIPREIDTIADLPRVAEALSRAGFADADIQLIMGDNWLRMLAQALPE</sequence>